<evidence type="ECO:0000256" key="6">
    <source>
        <dbReference type="ARBA" id="ARBA00022825"/>
    </source>
</evidence>
<comment type="similarity">
    <text evidence="9 10 13 14">Belongs to the peptidase S16 family.</text>
</comment>
<dbReference type="GO" id="GO:0016887">
    <property type="term" value="F:ATP hydrolysis activity"/>
    <property type="evidence" value="ECO:0007669"/>
    <property type="project" value="UniProtKB-UniRule"/>
</dbReference>
<dbReference type="InterPro" id="IPR008269">
    <property type="entry name" value="Lon_proteolytic"/>
</dbReference>
<dbReference type="EC" id="3.4.21.53" evidence="9 10"/>
<keyword evidence="7 9" id="KW-0067">ATP-binding</keyword>
<dbReference type="RefSeq" id="WP_089861790.1">
    <property type="nucleotide sequence ID" value="NZ_FOTI01000022.1"/>
</dbReference>
<organism evidence="18 19">
    <name type="scientific">Halanaerobium salsuginis</name>
    <dbReference type="NCBI Taxonomy" id="29563"/>
    <lineage>
        <taxon>Bacteria</taxon>
        <taxon>Bacillati</taxon>
        <taxon>Bacillota</taxon>
        <taxon>Clostridia</taxon>
        <taxon>Halanaerobiales</taxon>
        <taxon>Halanaerobiaceae</taxon>
        <taxon>Halanaerobium</taxon>
    </lineage>
</organism>
<dbReference type="PROSITE" id="PS01046">
    <property type="entry name" value="LON_SER"/>
    <property type="match status" value="1"/>
</dbReference>
<evidence type="ECO:0000313" key="19">
    <source>
        <dbReference type="Proteomes" id="UP000199006"/>
    </source>
</evidence>
<evidence type="ECO:0000256" key="5">
    <source>
        <dbReference type="ARBA" id="ARBA00022801"/>
    </source>
</evidence>
<dbReference type="Gene3D" id="3.40.50.300">
    <property type="entry name" value="P-loop containing nucleotide triphosphate hydrolases"/>
    <property type="match status" value="1"/>
</dbReference>
<keyword evidence="19" id="KW-1185">Reference proteome</keyword>
<accession>A0A1I4JG36</accession>
<comment type="catalytic activity">
    <reaction evidence="9 10 13">
        <text>Hydrolysis of proteins in presence of ATP.</text>
        <dbReference type="EC" id="3.4.21.53"/>
    </reaction>
</comment>
<dbReference type="GO" id="GO:0043565">
    <property type="term" value="F:sequence-specific DNA binding"/>
    <property type="evidence" value="ECO:0007669"/>
    <property type="project" value="UniProtKB-UniRule"/>
</dbReference>
<keyword evidence="8 9" id="KW-0346">Stress response</keyword>
<evidence type="ECO:0000256" key="8">
    <source>
        <dbReference type="ARBA" id="ARBA00023016"/>
    </source>
</evidence>
<dbReference type="Pfam" id="PF00004">
    <property type="entry name" value="AAA"/>
    <property type="match status" value="1"/>
</dbReference>
<feature type="coiled-coil region" evidence="15">
    <location>
        <begin position="186"/>
        <end position="213"/>
    </location>
</feature>
<dbReference type="InterPro" id="IPR003593">
    <property type="entry name" value="AAA+_ATPase"/>
</dbReference>
<keyword evidence="6 9" id="KW-0720">Serine protease</keyword>
<dbReference type="GO" id="GO:0034605">
    <property type="term" value="P:cellular response to heat"/>
    <property type="evidence" value="ECO:0007669"/>
    <property type="project" value="UniProtKB-UniRule"/>
</dbReference>
<keyword evidence="5 9" id="KW-0378">Hydrolase</keyword>
<dbReference type="InterPro" id="IPR027065">
    <property type="entry name" value="Lon_Prtase"/>
</dbReference>
<evidence type="ECO:0000313" key="18">
    <source>
        <dbReference type="EMBL" id="SFL65201.1"/>
    </source>
</evidence>
<dbReference type="PROSITE" id="PS51787">
    <property type="entry name" value="LON_N"/>
    <property type="match status" value="1"/>
</dbReference>
<dbReference type="AlphaFoldDB" id="A0A1I4JG36"/>
<name>A0A1I4JG36_9FIRM</name>
<dbReference type="InterPro" id="IPR046336">
    <property type="entry name" value="Lon_prtase_N_sf"/>
</dbReference>
<dbReference type="Pfam" id="PF05362">
    <property type="entry name" value="Lon_C"/>
    <property type="match status" value="1"/>
</dbReference>
<keyword evidence="2 9" id="KW-0963">Cytoplasm</keyword>
<evidence type="ECO:0000256" key="2">
    <source>
        <dbReference type="ARBA" id="ARBA00022490"/>
    </source>
</evidence>
<comment type="function">
    <text evidence="9">ATP-dependent serine protease that mediates the selective degradation of mutant and abnormal proteins as well as certain short-lived regulatory proteins. Required for cellular homeostasis and for survival from DNA damage and developmental changes induced by stress. Degrades polypeptides processively to yield small peptide fragments that are 5 to 10 amino acids long. Binds to DNA in a double-stranded, site-specific manner.</text>
</comment>
<dbReference type="GO" id="GO:0005524">
    <property type="term" value="F:ATP binding"/>
    <property type="evidence" value="ECO:0007669"/>
    <property type="project" value="UniProtKB-UniRule"/>
</dbReference>
<dbReference type="Proteomes" id="UP000199006">
    <property type="component" value="Unassembled WGS sequence"/>
</dbReference>
<dbReference type="CDD" id="cd19500">
    <property type="entry name" value="RecA-like_Lon"/>
    <property type="match status" value="1"/>
</dbReference>
<dbReference type="NCBIfam" id="TIGR00763">
    <property type="entry name" value="lon"/>
    <property type="match status" value="1"/>
</dbReference>
<keyword evidence="4 9" id="KW-0547">Nucleotide-binding</keyword>
<evidence type="ECO:0000256" key="3">
    <source>
        <dbReference type="ARBA" id="ARBA00022670"/>
    </source>
</evidence>
<evidence type="ECO:0000259" key="17">
    <source>
        <dbReference type="PROSITE" id="PS51787"/>
    </source>
</evidence>
<evidence type="ECO:0000259" key="16">
    <source>
        <dbReference type="PROSITE" id="PS51786"/>
    </source>
</evidence>
<evidence type="ECO:0000256" key="14">
    <source>
        <dbReference type="RuleBase" id="RU000591"/>
    </source>
</evidence>
<dbReference type="SMART" id="SM00464">
    <property type="entry name" value="LON"/>
    <property type="match status" value="1"/>
</dbReference>
<dbReference type="InterPro" id="IPR020568">
    <property type="entry name" value="Ribosomal_Su5_D2-typ_SF"/>
</dbReference>
<dbReference type="HAMAP" id="MF_01973">
    <property type="entry name" value="lon_bact"/>
    <property type="match status" value="1"/>
</dbReference>
<dbReference type="SUPFAM" id="SSF52540">
    <property type="entry name" value="P-loop containing nucleoside triphosphate hydrolases"/>
    <property type="match status" value="1"/>
</dbReference>
<dbReference type="EMBL" id="FOTI01000022">
    <property type="protein sequence ID" value="SFL65201.1"/>
    <property type="molecule type" value="Genomic_DNA"/>
</dbReference>
<dbReference type="PANTHER" id="PTHR10046">
    <property type="entry name" value="ATP DEPENDENT LON PROTEASE FAMILY MEMBER"/>
    <property type="match status" value="1"/>
</dbReference>
<dbReference type="InterPro" id="IPR004815">
    <property type="entry name" value="Lon_bac/euk-typ"/>
</dbReference>
<feature type="domain" description="Lon proteolytic" evidence="16">
    <location>
        <begin position="595"/>
        <end position="776"/>
    </location>
</feature>
<evidence type="ECO:0000256" key="12">
    <source>
        <dbReference type="PIRSR" id="PIRSR001174-2"/>
    </source>
</evidence>
<dbReference type="PRINTS" id="PR00830">
    <property type="entry name" value="ENDOLAPTASE"/>
</dbReference>
<dbReference type="Pfam" id="PF02190">
    <property type="entry name" value="LON_substr_bdg"/>
    <property type="match status" value="1"/>
</dbReference>
<dbReference type="PROSITE" id="PS51786">
    <property type="entry name" value="LON_PROTEOLYTIC"/>
    <property type="match status" value="1"/>
</dbReference>
<dbReference type="PIRSF" id="PIRSF001174">
    <property type="entry name" value="Lon_proteas"/>
    <property type="match status" value="1"/>
</dbReference>
<protein>
    <recommendedName>
        <fullName evidence="9 10">Lon protease</fullName>
        <ecNumber evidence="9 10">3.4.21.53</ecNumber>
    </recommendedName>
    <alternativeName>
        <fullName evidence="9">ATP-dependent protease La</fullName>
    </alternativeName>
</protein>
<dbReference type="InterPro" id="IPR003111">
    <property type="entry name" value="Lon_prtase_N"/>
</dbReference>
<dbReference type="STRING" id="29563.SAMN02983006_01698"/>
<sequence length="783" mass="88138">MAEVNENEKILELPLLASRGVIVFPHMVIPLLVGRDKSIAALEEAMMEEKKIIIAAQKDETVEEPEIEDIYGFGTIAEVKQLVKLPNGMIKVVVEGLERAKIINFIDTEEYFLTEVQSCKEEKITVDKDIKALMRTVIKEFERYIKYNRNLPAETIMSVSNIEDPGRLADVISSQVDLKYQELQELLEATDIVARLEKMLSLLQDEIEVLKIEQDINRRVKKKVEKNQKEYYLREKMKVIQDELDEDSDAAAEIEYYYEQLAELNLPEKVAEKVEEEIEKLDRTPDMSPEATVIRNYLDCILDLPWDKSKADEVDIKKSEKILEENHYGLKDVKERILEYLAVRKLASNKKSPILCLVGAPGVGKTSLGRSIARALNRDFVRLSLGGVRDEAEIRGHRRTYIGSRPGRIINAMREAGTKNPVFLLDEVDKMSSDFRGDPASALLEVLDPEQNKEFADHYLEVPFDLSQVLFVTTANVIHTIPAPLLDRMELIEIPGYTEDEKIKIAERHLLPGIYEDHGLDSDKLNISTNAIYKVIREYTREAGVRNLERRLAAITRKVAKEFVEGRKNKALVAVNSVEKYLGLPDYEHQESELEDRVGVATGLAYNQAGGDILDIEVAVVPGKGELILTGSLGDVMKESAQAALSYIRSKQNQLALSDGFYKKYDIHIHVPQGAVPKDGPSAGITIATALASALTGRKVRGDYAMTGEISLRGRVLPIGGLKTKILAGQRAGINHFIIPAKNENNYHEIDNDITRDLNVKFVSHMDEVIDILLLKDENNADN</sequence>
<dbReference type="InterPro" id="IPR003959">
    <property type="entry name" value="ATPase_AAA_core"/>
</dbReference>
<feature type="active site" evidence="9 11">
    <location>
        <position position="725"/>
    </location>
</feature>
<dbReference type="InterPro" id="IPR027543">
    <property type="entry name" value="Lon_bac"/>
</dbReference>
<reference evidence="18 19" key="1">
    <citation type="submission" date="2016-10" db="EMBL/GenBank/DDBJ databases">
        <authorList>
            <person name="de Groot N.N."/>
        </authorList>
    </citation>
    <scope>NUCLEOTIDE SEQUENCE [LARGE SCALE GENOMIC DNA]</scope>
    <source>
        <strain evidence="18 19">ATCC 51327</strain>
    </source>
</reference>
<dbReference type="InterPro" id="IPR054594">
    <property type="entry name" value="Lon_lid"/>
</dbReference>
<dbReference type="FunFam" id="3.40.50.300:FF:000382">
    <property type="entry name" value="Lon protease homolog 2, peroxisomal"/>
    <property type="match status" value="1"/>
</dbReference>
<dbReference type="Pfam" id="PF22667">
    <property type="entry name" value="Lon_lid"/>
    <property type="match status" value="1"/>
</dbReference>
<keyword evidence="3 9" id="KW-0645">Protease</keyword>
<dbReference type="SUPFAM" id="SSF88697">
    <property type="entry name" value="PUA domain-like"/>
    <property type="match status" value="1"/>
</dbReference>
<dbReference type="Gene3D" id="3.30.230.10">
    <property type="match status" value="1"/>
</dbReference>
<keyword evidence="15" id="KW-0175">Coiled coil</keyword>
<dbReference type="Gene3D" id="1.10.8.60">
    <property type="match status" value="1"/>
</dbReference>
<proteinExistence type="evidence at transcript level"/>
<dbReference type="SUPFAM" id="SSF54211">
    <property type="entry name" value="Ribosomal protein S5 domain 2-like"/>
    <property type="match status" value="1"/>
</dbReference>
<feature type="binding site" evidence="9 12">
    <location>
        <begin position="359"/>
        <end position="366"/>
    </location>
    <ligand>
        <name>ATP</name>
        <dbReference type="ChEBI" id="CHEBI:30616"/>
    </ligand>
</feature>
<evidence type="ECO:0000256" key="7">
    <source>
        <dbReference type="ARBA" id="ARBA00022840"/>
    </source>
</evidence>
<comment type="induction">
    <text evidence="9">By heat shock.</text>
</comment>
<dbReference type="Gene3D" id="1.20.58.1480">
    <property type="match status" value="1"/>
</dbReference>
<dbReference type="OrthoDB" id="9803599at2"/>
<dbReference type="NCBIfam" id="NF008053">
    <property type="entry name" value="PRK10787.1"/>
    <property type="match status" value="1"/>
</dbReference>
<dbReference type="Gene3D" id="1.20.5.5270">
    <property type="match status" value="1"/>
</dbReference>
<evidence type="ECO:0000256" key="4">
    <source>
        <dbReference type="ARBA" id="ARBA00022741"/>
    </source>
</evidence>
<comment type="subcellular location">
    <subcellularLocation>
        <location evidence="1 9 10">Cytoplasm</location>
    </subcellularLocation>
</comment>
<evidence type="ECO:0000256" key="1">
    <source>
        <dbReference type="ARBA" id="ARBA00004496"/>
    </source>
</evidence>
<dbReference type="InterPro" id="IPR014721">
    <property type="entry name" value="Ribsml_uS5_D2-typ_fold_subgr"/>
</dbReference>
<dbReference type="InterPro" id="IPR027417">
    <property type="entry name" value="P-loop_NTPase"/>
</dbReference>
<dbReference type="GO" id="GO:0004176">
    <property type="term" value="F:ATP-dependent peptidase activity"/>
    <property type="evidence" value="ECO:0007669"/>
    <property type="project" value="UniProtKB-UniRule"/>
</dbReference>
<gene>
    <name evidence="9" type="primary">lon</name>
    <name evidence="18" type="ORF">SAMN02983006_01698</name>
</gene>
<evidence type="ECO:0000256" key="9">
    <source>
        <dbReference type="HAMAP-Rule" id="MF_01973"/>
    </source>
</evidence>
<dbReference type="GO" id="GO:0006515">
    <property type="term" value="P:protein quality control for misfolded or incompletely synthesized proteins"/>
    <property type="evidence" value="ECO:0007669"/>
    <property type="project" value="UniProtKB-UniRule"/>
</dbReference>
<evidence type="ECO:0000256" key="10">
    <source>
        <dbReference type="PIRNR" id="PIRNR001174"/>
    </source>
</evidence>
<dbReference type="SMART" id="SM00382">
    <property type="entry name" value="AAA"/>
    <property type="match status" value="1"/>
</dbReference>
<feature type="domain" description="Lon N-terminal" evidence="17">
    <location>
        <begin position="13"/>
        <end position="207"/>
    </location>
</feature>
<dbReference type="InterPro" id="IPR008268">
    <property type="entry name" value="Peptidase_S16_AS"/>
</dbReference>
<feature type="active site" evidence="9 11">
    <location>
        <position position="682"/>
    </location>
</feature>
<comment type="subunit">
    <text evidence="9 10">Homohexamer. Organized in a ring with a central cavity.</text>
</comment>
<evidence type="ECO:0000256" key="13">
    <source>
        <dbReference type="PROSITE-ProRule" id="PRU01122"/>
    </source>
</evidence>
<dbReference type="InterPro" id="IPR015947">
    <property type="entry name" value="PUA-like_sf"/>
</dbReference>
<evidence type="ECO:0000256" key="11">
    <source>
        <dbReference type="PIRSR" id="PIRSR001174-1"/>
    </source>
</evidence>
<dbReference type="GO" id="GO:0004252">
    <property type="term" value="F:serine-type endopeptidase activity"/>
    <property type="evidence" value="ECO:0007669"/>
    <property type="project" value="UniProtKB-UniRule"/>
</dbReference>
<dbReference type="Gene3D" id="2.30.130.40">
    <property type="entry name" value="LON domain-like"/>
    <property type="match status" value="1"/>
</dbReference>
<dbReference type="GO" id="GO:0005737">
    <property type="term" value="C:cytoplasm"/>
    <property type="evidence" value="ECO:0007669"/>
    <property type="project" value="UniProtKB-SubCell"/>
</dbReference>
<evidence type="ECO:0000256" key="15">
    <source>
        <dbReference type="SAM" id="Coils"/>
    </source>
</evidence>